<name>A0A646KSH5_STRJU</name>
<organism evidence="1 2">
    <name type="scientific">Streptomyces jumonjinensis</name>
    <dbReference type="NCBI Taxonomy" id="1945"/>
    <lineage>
        <taxon>Bacteria</taxon>
        <taxon>Bacillati</taxon>
        <taxon>Actinomycetota</taxon>
        <taxon>Actinomycetes</taxon>
        <taxon>Kitasatosporales</taxon>
        <taxon>Streptomycetaceae</taxon>
        <taxon>Streptomyces</taxon>
    </lineage>
</organism>
<dbReference type="GO" id="GO:0016740">
    <property type="term" value="F:transferase activity"/>
    <property type="evidence" value="ECO:0007669"/>
    <property type="project" value="UniProtKB-KW"/>
</dbReference>
<keyword evidence="1" id="KW-0808">Transferase</keyword>
<dbReference type="Gene3D" id="3.40.50.2000">
    <property type="entry name" value="Glycogen Phosphorylase B"/>
    <property type="match status" value="1"/>
</dbReference>
<sequence>MQPQTHQLKRGLIDNLVDELDRVDIVVCPLQWGGGVKVKVIEALRRACLLVSTTTGGTGIPYDLRSAGCFADDPAAFADHVTRLCNDPHERQGRRTQLVANRHVAPTWEDSSIRTIRLWSRLPYRGYAS</sequence>
<keyword evidence="2" id="KW-1185">Reference proteome</keyword>
<protein>
    <submittedName>
        <fullName evidence="1">Glycosyltransferase family 4 protein</fullName>
    </submittedName>
</protein>
<dbReference type="Pfam" id="PF13692">
    <property type="entry name" value="Glyco_trans_1_4"/>
    <property type="match status" value="1"/>
</dbReference>
<dbReference type="RefSeq" id="WP_153526551.1">
    <property type="nucleotide sequence ID" value="NZ_JBEPDZ010000031.1"/>
</dbReference>
<dbReference type="OrthoDB" id="9807209at2"/>
<gene>
    <name evidence="1" type="ORF">FF041_35170</name>
</gene>
<dbReference type="Proteomes" id="UP000419138">
    <property type="component" value="Unassembled WGS sequence"/>
</dbReference>
<dbReference type="EMBL" id="VCLA01000199">
    <property type="protein sequence ID" value="MQT05175.1"/>
    <property type="molecule type" value="Genomic_DNA"/>
</dbReference>
<comment type="caution">
    <text evidence="1">The sequence shown here is derived from an EMBL/GenBank/DDBJ whole genome shotgun (WGS) entry which is preliminary data.</text>
</comment>
<evidence type="ECO:0000313" key="2">
    <source>
        <dbReference type="Proteomes" id="UP000419138"/>
    </source>
</evidence>
<reference evidence="1 2" key="1">
    <citation type="submission" date="2019-05" db="EMBL/GenBank/DDBJ databases">
        <title>Comparative genomics and metabolomics analyses of clavulanic acid producing Streptomyces species provides insight into specialized metabolism and evolution of beta-lactam biosynthetic gene clusters.</title>
        <authorList>
            <person name="Moore M.A."/>
            <person name="Cruz-Morales P."/>
            <person name="Barona Gomez F."/>
            <person name="Kapil T."/>
        </authorList>
    </citation>
    <scope>NUCLEOTIDE SEQUENCE [LARGE SCALE GENOMIC DNA]</scope>
    <source>
        <strain evidence="1 2">NRRL 5741</strain>
    </source>
</reference>
<accession>A0A646KSH5</accession>
<proteinExistence type="predicted"/>
<dbReference type="AlphaFoldDB" id="A0A646KSH5"/>
<dbReference type="SUPFAM" id="SSF53756">
    <property type="entry name" value="UDP-Glycosyltransferase/glycogen phosphorylase"/>
    <property type="match status" value="1"/>
</dbReference>
<evidence type="ECO:0000313" key="1">
    <source>
        <dbReference type="EMBL" id="MQT05175.1"/>
    </source>
</evidence>